<dbReference type="AlphaFoldDB" id="A0A1G8V0S7"/>
<feature type="compositionally biased region" description="Polar residues" evidence="1">
    <location>
        <begin position="63"/>
        <end position="73"/>
    </location>
</feature>
<evidence type="ECO:0000256" key="1">
    <source>
        <dbReference type="SAM" id="MobiDB-lite"/>
    </source>
</evidence>
<dbReference type="EMBL" id="FNFK01000001">
    <property type="protein sequence ID" value="SDJ59668.1"/>
    <property type="molecule type" value="Genomic_DNA"/>
</dbReference>
<feature type="region of interest" description="Disordered" evidence="1">
    <location>
        <begin position="63"/>
        <end position="84"/>
    </location>
</feature>
<dbReference type="RefSeq" id="WP_091263946.1">
    <property type="nucleotide sequence ID" value="NZ_FNFK01000001.1"/>
</dbReference>
<name>A0A1G8V0S7_9LACT</name>
<organism evidence="2 3">
    <name type="scientific">Alkalibacterium thalassium</name>
    <dbReference type="NCBI Taxonomy" id="426701"/>
    <lineage>
        <taxon>Bacteria</taxon>
        <taxon>Bacillati</taxon>
        <taxon>Bacillota</taxon>
        <taxon>Bacilli</taxon>
        <taxon>Lactobacillales</taxon>
        <taxon>Carnobacteriaceae</taxon>
        <taxon>Alkalibacterium</taxon>
    </lineage>
</organism>
<dbReference type="Proteomes" id="UP000199433">
    <property type="component" value="Unassembled WGS sequence"/>
</dbReference>
<evidence type="ECO:0000313" key="3">
    <source>
        <dbReference type="Proteomes" id="UP000199433"/>
    </source>
</evidence>
<proteinExistence type="predicted"/>
<gene>
    <name evidence="2" type="ORF">SAMN04488098_100113</name>
</gene>
<protein>
    <submittedName>
        <fullName evidence="2">Uncharacterized protein</fullName>
    </submittedName>
</protein>
<dbReference type="STRING" id="426701.SAMN04488098_100113"/>
<reference evidence="3" key="1">
    <citation type="submission" date="2016-10" db="EMBL/GenBank/DDBJ databases">
        <authorList>
            <person name="Varghese N."/>
            <person name="Submissions S."/>
        </authorList>
    </citation>
    <scope>NUCLEOTIDE SEQUENCE [LARGE SCALE GENOMIC DNA]</scope>
    <source>
        <strain evidence="3">DSM 19181</strain>
    </source>
</reference>
<sequence>MSETAVIYMSNGKTYTISNSPGTIASQLDNSASESDLLRSFELVNGKKVFINPDHVVAVETSELSNMDTSSQDELTDEQDQDRKDANLKAVKEFKDDIDGNME</sequence>
<accession>A0A1G8V0S7</accession>
<dbReference type="OrthoDB" id="2166676at2"/>
<keyword evidence="3" id="KW-1185">Reference proteome</keyword>
<evidence type="ECO:0000313" key="2">
    <source>
        <dbReference type="EMBL" id="SDJ59668.1"/>
    </source>
</evidence>